<organism evidence="2 3">
    <name type="scientific">Gossypium barbadense</name>
    <name type="common">Sea Island cotton</name>
    <name type="synonym">Hibiscus barbadensis</name>
    <dbReference type="NCBI Taxonomy" id="3634"/>
    <lineage>
        <taxon>Eukaryota</taxon>
        <taxon>Viridiplantae</taxon>
        <taxon>Streptophyta</taxon>
        <taxon>Embryophyta</taxon>
        <taxon>Tracheophyta</taxon>
        <taxon>Spermatophyta</taxon>
        <taxon>Magnoliopsida</taxon>
        <taxon>eudicotyledons</taxon>
        <taxon>Gunneridae</taxon>
        <taxon>Pentapetalae</taxon>
        <taxon>rosids</taxon>
        <taxon>malvids</taxon>
        <taxon>Malvales</taxon>
        <taxon>Malvaceae</taxon>
        <taxon>Malvoideae</taxon>
        <taxon>Gossypium</taxon>
    </lineage>
</organism>
<feature type="coiled-coil region" evidence="1">
    <location>
        <begin position="71"/>
        <end position="121"/>
    </location>
</feature>
<name>A0A2P5XHJ5_GOSBA</name>
<sequence length="126" mass="14839">MEHYETKTDLIPTKQKRSHTYSTSIQANRFNSLQVAYSEKDNSMLNVNIVTNLQFHEMAKHAKRLESSVLQEHVEAQAKELNQRMHRIKELEEERIANESVERLMMDIAVAEEEINKFYQDSFKAP</sequence>
<reference evidence="2 3" key="1">
    <citation type="submission" date="2015-01" db="EMBL/GenBank/DDBJ databases">
        <title>Genome of allotetraploid Gossypium barbadense reveals genomic plasticity and fiber elongation in cotton evolution.</title>
        <authorList>
            <person name="Chen X."/>
            <person name="Liu X."/>
            <person name="Zhao B."/>
            <person name="Zheng H."/>
            <person name="Hu Y."/>
            <person name="Lu G."/>
            <person name="Yang C."/>
            <person name="Chen J."/>
            <person name="Shan C."/>
            <person name="Zhang L."/>
            <person name="Zhou Y."/>
            <person name="Wang L."/>
            <person name="Guo W."/>
            <person name="Bai Y."/>
            <person name="Ruan J."/>
            <person name="Shangguan X."/>
            <person name="Mao Y."/>
            <person name="Jiang J."/>
            <person name="Zhu Y."/>
            <person name="Lei J."/>
            <person name="Kang H."/>
            <person name="Chen S."/>
            <person name="He X."/>
            <person name="Wang R."/>
            <person name="Wang Y."/>
            <person name="Chen J."/>
            <person name="Wang L."/>
            <person name="Yu S."/>
            <person name="Wang B."/>
            <person name="Wei J."/>
            <person name="Song S."/>
            <person name="Lu X."/>
            <person name="Gao Z."/>
            <person name="Gu W."/>
            <person name="Deng X."/>
            <person name="Ma D."/>
            <person name="Wang S."/>
            <person name="Liang W."/>
            <person name="Fang L."/>
            <person name="Cai C."/>
            <person name="Zhu X."/>
            <person name="Zhou B."/>
            <person name="Zhang Y."/>
            <person name="Chen Z."/>
            <person name="Xu S."/>
            <person name="Zhu R."/>
            <person name="Wang S."/>
            <person name="Zhang T."/>
            <person name="Zhao G."/>
        </authorList>
    </citation>
    <scope>NUCLEOTIDE SEQUENCE [LARGE SCALE GENOMIC DNA]</scope>
    <source>
        <strain evidence="3">cv. Xinhai21</strain>
        <tissue evidence="2">Leaf</tissue>
    </source>
</reference>
<dbReference type="PANTHER" id="PTHR34937:SF1">
    <property type="entry name" value="PARAMYOSIN"/>
    <property type="match status" value="1"/>
</dbReference>
<gene>
    <name evidence="2" type="ORF">GOBAR_AA17871</name>
</gene>
<accession>A0A2P5XHJ5</accession>
<protein>
    <submittedName>
        <fullName evidence="2">Uncharacterized protein</fullName>
    </submittedName>
</protein>
<dbReference type="Proteomes" id="UP000239757">
    <property type="component" value="Unassembled WGS sequence"/>
</dbReference>
<dbReference type="AlphaFoldDB" id="A0A2P5XHJ5"/>
<evidence type="ECO:0000256" key="1">
    <source>
        <dbReference type="SAM" id="Coils"/>
    </source>
</evidence>
<keyword evidence="1" id="KW-0175">Coiled coil</keyword>
<dbReference type="EMBL" id="KZ664856">
    <property type="protein sequence ID" value="PPS02790.1"/>
    <property type="molecule type" value="Genomic_DNA"/>
</dbReference>
<dbReference type="PANTHER" id="PTHR34937">
    <property type="entry name" value="OS08G0559800 PROTEIN"/>
    <property type="match status" value="1"/>
</dbReference>
<dbReference type="OrthoDB" id="1682775at2759"/>
<evidence type="ECO:0000313" key="2">
    <source>
        <dbReference type="EMBL" id="PPS02790.1"/>
    </source>
</evidence>
<evidence type="ECO:0000313" key="3">
    <source>
        <dbReference type="Proteomes" id="UP000239757"/>
    </source>
</evidence>
<dbReference type="InterPro" id="IPR040300">
    <property type="entry name" value="At3g49055-like"/>
</dbReference>
<proteinExistence type="predicted"/>